<keyword evidence="13" id="KW-1185">Reference proteome</keyword>
<comment type="catalytic activity">
    <reaction evidence="7">
        <text>sn-glycerol 3-phosphate + NAD(+) = dihydroxyacetone phosphate + NADH + H(+)</text>
        <dbReference type="Rhea" id="RHEA:11092"/>
        <dbReference type="ChEBI" id="CHEBI:15378"/>
        <dbReference type="ChEBI" id="CHEBI:57540"/>
        <dbReference type="ChEBI" id="CHEBI:57597"/>
        <dbReference type="ChEBI" id="CHEBI:57642"/>
        <dbReference type="ChEBI" id="CHEBI:57945"/>
        <dbReference type="EC" id="1.1.1.94"/>
    </reaction>
</comment>
<evidence type="ECO:0000256" key="1">
    <source>
        <dbReference type="ARBA" id="ARBA00011009"/>
    </source>
</evidence>
<evidence type="ECO:0000256" key="9">
    <source>
        <dbReference type="RuleBase" id="RU000439"/>
    </source>
</evidence>
<comment type="pathway">
    <text evidence="7">Membrane lipid metabolism; glycerophospholipid metabolism.</text>
</comment>
<comment type="catalytic activity">
    <reaction evidence="7 9">
        <text>sn-glycerol 3-phosphate + NADP(+) = dihydroxyacetone phosphate + NADPH + H(+)</text>
        <dbReference type="Rhea" id="RHEA:11096"/>
        <dbReference type="ChEBI" id="CHEBI:15378"/>
        <dbReference type="ChEBI" id="CHEBI:57597"/>
        <dbReference type="ChEBI" id="CHEBI:57642"/>
        <dbReference type="ChEBI" id="CHEBI:57783"/>
        <dbReference type="ChEBI" id="CHEBI:58349"/>
        <dbReference type="EC" id="1.1.1.94"/>
    </reaction>
</comment>
<dbReference type="HAMAP" id="MF_00394">
    <property type="entry name" value="NAD_Glyc3P_dehydrog"/>
    <property type="match status" value="1"/>
</dbReference>
<dbReference type="PANTHER" id="PTHR11728:SF1">
    <property type="entry name" value="GLYCEROL-3-PHOSPHATE DEHYDROGENASE [NAD(+)] 2, CHLOROPLASTIC"/>
    <property type="match status" value="1"/>
</dbReference>
<feature type="binding site" evidence="7">
    <location>
        <position position="57"/>
    </location>
    <ligand>
        <name>NADPH</name>
        <dbReference type="ChEBI" id="CHEBI:57783"/>
    </ligand>
</feature>
<dbReference type="Proteomes" id="UP001596303">
    <property type="component" value="Unassembled WGS sequence"/>
</dbReference>
<dbReference type="InterPro" id="IPR006168">
    <property type="entry name" value="G3P_DH_NAD-dep"/>
</dbReference>
<comment type="caution">
    <text evidence="12">The sequence shown here is derived from an EMBL/GenBank/DDBJ whole genome shotgun (WGS) entry which is preliminary data.</text>
</comment>
<dbReference type="InterPro" id="IPR008927">
    <property type="entry name" value="6-PGluconate_DH-like_C_sf"/>
</dbReference>
<comment type="subcellular location">
    <subcellularLocation>
        <location evidence="7">Cytoplasm</location>
    </subcellularLocation>
</comment>
<dbReference type="InterPro" id="IPR013328">
    <property type="entry name" value="6PGD_dom2"/>
</dbReference>
<dbReference type="GO" id="GO:0047952">
    <property type="term" value="F:glycerol-3-phosphate dehydrogenase [NAD(P)+] activity"/>
    <property type="evidence" value="ECO:0007669"/>
    <property type="project" value="UniProtKB-EC"/>
</dbReference>
<evidence type="ECO:0000259" key="10">
    <source>
        <dbReference type="Pfam" id="PF01210"/>
    </source>
</evidence>
<evidence type="ECO:0000259" key="11">
    <source>
        <dbReference type="Pfam" id="PF07479"/>
    </source>
</evidence>
<accession>A0ABW1SG72</accession>
<feature type="binding site" evidence="7">
    <location>
        <position position="278"/>
    </location>
    <ligand>
        <name>sn-glycerol 3-phosphate</name>
        <dbReference type="ChEBI" id="CHEBI:57597"/>
    </ligand>
</feature>
<dbReference type="EMBL" id="JBHSSW010000066">
    <property type="protein sequence ID" value="MFC6200226.1"/>
    <property type="molecule type" value="Genomic_DNA"/>
</dbReference>
<feature type="binding site" evidence="7">
    <location>
        <position position="37"/>
    </location>
    <ligand>
        <name>NADPH</name>
        <dbReference type="ChEBI" id="CHEBI:57783"/>
    </ligand>
</feature>
<feature type="binding site" evidence="7">
    <location>
        <position position="36"/>
    </location>
    <ligand>
        <name>NADPH</name>
        <dbReference type="ChEBI" id="CHEBI:57783"/>
    </ligand>
</feature>
<name>A0ABW1SG72_9PROT</name>
<evidence type="ECO:0000313" key="13">
    <source>
        <dbReference type="Proteomes" id="UP001596303"/>
    </source>
</evidence>
<feature type="domain" description="Glycerol-3-phosphate dehydrogenase NAD-dependent C-terminal" evidence="11">
    <location>
        <begin position="202"/>
        <end position="337"/>
    </location>
</feature>
<keyword evidence="7" id="KW-0963">Cytoplasm</keyword>
<feature type="binding site" evidence="7">
    <location>
        <position position="266"/>
    </location>
    <ligand>
        <name>sn-glycerol 3-phosphate</name>
        <dbReference type="ChEBI" id="CHEBI:57597"/>
    </ligand>
</feature>
<sequence>MALDIPASQAPDGLSQSFFGSRNRKIENITVLGAGSWGTALAMAFARAGLPVKLWGRNAEHIEDMKKDGTNAKYIPGVPLPDGILPTNDILDAVRGSDAIFVVTPSKAFKHVAREIATSIRPGTPVISCAKGLDPHTNGLLTTRIKREIPQSVPMVLTGPSFASEVANEQPTSVVLAGPTQLADALTEALATPNFQLITETDLVGVQVGGIMKNVIAIACGMADGLGHGSNTRASILARGLAEAGTLAAALGGNPVTLLGVAGAGDLALTCTDAQSRNYSFGRALADPEMTLSANTFEGAMSVSKVCQLMKALELDAEIAPAVEKAITGDITPAELIDQLFACAMSETHAELQLTA</sequence>
<dbReference type="RefSeq" id="WP_377382354.1">
    <property type="nucleotide sequence ID" value="NZ_JBHSSW010000066.1"/>
</dbReference>
<comment type="similarity">
    <text evidence="1 7 8">Belongs to the NAD-dependent glycerol-3-phosphate dehydrogenase family.</text>
</comment>
<dbReference type="InterPro" id="IPR006109">
    <property type="entry name" value="G3P_DH_NAD-dep_C"/>
</dbReference>
<evidence type="ECO:0000256" key="2">
    <source>
        <dbReference type="ARBA" id="ARBA00022516"/>
    </source>
</evidence>
<keyword evidence="4 7" id="KW-0443">Lipid metabolism</keyword>
<dbReference type="InterPro" id="IPR036291">
    <property type="entry name" value="NAD(P)-bd_dom_sf"/>
</dbReference>
<dbReference type="SUPFAM" id="SSF51735">
    <property type="entry name" value="NAD(P)-binding Rossmann-fold domains"/>
    <property type="match status" value="1"/>
</dbReference>
<feature type="binding site" evidence="7">
    <location>
        <position position="276"/>
    </location>
    <ligand>
        <name>sn-glycerol 3-phosphate</name>
        <dbReference type="ChEBI" id="CHEBI:57597"/>
    </ligand>
</feature>
<keyword evidence="7" id="KW-0521">NADP</keyword>
<dbReference type="PANTHER" id="PTHR11728">
    <property type="entry name" value="GLYCEROL-3-PHOSPHATE DEHYDROGENASE"/>
    <property type="match status" value="1"/>
</dbReference>
<dbReference type="NCBIfam" id="NF000942">
    <property type="entry name" value="PRK00094.1-4"/>
    <property type="match status" value="1"/>
</dbReference>
<evidence type="ECO:0000256" key="6">
    <source>
        <dbReference type="ARBA" id="ARBA00023264"/>
    </source>
</evidence>
<dbReference type="Gene3D" id="1.10.1040.10">
    <property type="entry name" value="N-(1-d-carboxylethyl)-l-norvaline Dehydrogenase, domain 2"/>
    <property type="match status" value="1"/>
</dbReference>
<feature type="domain" description="Glycerol-3-phosphate dehydrogenase NAD-dependent N-terminal" evidence="10">
    <location>
        <begin position="28"/>
        <end position="178"/>
    </location>
</feature>
<feature type="binding site" evidence="7">
    <location>
        <position position="277"/>
    </location>
    <ligand>
        <name>sn-glycerol 3-phosphate</name>
        <dbReference type="ChEBI" id="CHEBI:57597"/>
    </ligand>
</feature>
<keyword evidence="7 8" id="KW-0520">NAD</keyword>
<keyword evidence="2 7" id="KW-0444">Lipid biosynthesis</keyword>
<dbReference type="InterPro" id="IPR011128">
    <property type="entry name" value="G3P_DH_NAD-dep_N"/>
</dbReference>
<gene>
    <name evidence="7" type="primary">gpsA</name>
    <name evidence="12" type="ORF">ACFQDM_19300</name>
</gene>
<dbReference type="Gene3D" id="3.40.50.720">
    <property type="entry name" value="NAD(P)-binding Rossmann-like Domain"/>
    <property type="match status" value="1"/>
</dbReference>
<protein>
    <recommendedName>
        <fullName evidence="7">Glycerol-3-phosphate dehydrogenase [NAD(P)+]</fullName>
        <ecNumber evidence="7">1.1.1.94</ecNumber>
    </recommendedName>
    <alternativeName>
        <fullName evidence="7">NAD(P)(+)-dependent glycerol-3-phosphate dehydrogenase</fullName>
    </alternativeName>
    <alternativeName>
        <fullName evidence="7">NAD(P)H-dependent dihydroxyacetone-phosphate reductase</fullName>
    </alternativeName>
</protein>
<feature type="binding site" evidence="7">
    <location>
        <position position="131"/>
    </location>
    <ligand>
        <name>sn-glycerol 3-phosphate</name>
        <dbReference type="ChEBI" id="CHEBI:57597"/>
    </ligand>
</feature>
<evidence type="ECO:0000256" key="5">
    <source>
        <dbReference type="ARBA" id="ARBA00023209"/>
    </source>
</evidence>
<organism evidence="12 13">
    <name type="scientific">Ponticaulis profundi</name>
    <dbReference type="NCBI Taxonomy" id="2665222"/>
    <lineage>
        <taxon>Bacteria</taxon>
        <taxon>Pseudomonadati</taxon>
        <taxon>Pseudomonadota</taxon>
        <taxon>Alphaproteobacteria</taxon>
        <taxon>Hyphomonadales</taxon>
        <taxon>Hyphomonadaceae</taxon>
        <taxon>Ponticaulis</taxon>
    </lineage>
</organism>
<feature type="binding site" evidence="7">
    <location>
        <position position="161"/>
    </location>
    <ligand>
        <name>sn-glycerol 3-phosphate</name>
        <dbReference type="ChEBI" id="CHEBI:57597"/>
    </ligand>
</feature>
<dbReference type="PIRSF" id="PIRSF000114">
    <property type="entry name" value="Glycerol-3-P_dh"/>
    <property type="match status" value="1"/>
</dbReference>
<dbReference type="Pfam" id="PF07479">
    <property type="entry name" value="NAD_Gly3P_dh_C"/>
    <property type="match status" value="1"/>
</dbReference>
<feature type="binding site" evidence="7">
    <location>
        <position position="74"/>
    </location>
    <ligand>
        <name>NADPH</name>
        <dbReference type="ChEBI" id="CHEBI:57783"/>
    </ligand>
</feature>
<feature type="active site" description="Proton acceptor" evidence="7">
    <location>
        <position position="213"/>
    </location>
</feature>
<keyword evidence="5 7" id="KW-0594">Phospholipid biosynthesis</keyword>
<dbReference type="PRINTS" id="PR00077">
    <property type="entry name" value="GPDHDRGNASE"/>
</dbReference>
<comment type="caution">
    <text evidence="7">Lacks conserved residue(s) required for the propagation of feature annotation.</text>
</comment>
<evidence type="ECO:0000256" key="8">
    <source>
        <dbReference type="RuleBase" id="RU000437"/>
    </source>
</evidence>
<evidence type="ECO:0000256" key="4">
    <source>
        <dbReference type="ARBA" id="ARBA00023098"/>
    </source>
</evidence>
<dbReference type="EC" id="1.1.1.94" evidence="7"/>
<feature type="binding site" evidence="7">
    <location>
        <position position="298"/>
    </location>
    <ligand>
        <name>NADPH</name>
        <dbReference type="ChEBI" id="CHEBI:57783"/>
    </ligand>
</feature>
<dbReference type="NCBIfam" id="NF000940">
    <property type="entry name" value="PRK00094.1-2"/>
    <property type="match status" value="1"/>
</dbReference>
<evidence type="ECO:0000256" key="3">
    <source>
        <dbReference type="ARBA" id="ARBA00023002"/>
    </source>
</evidence>
<feature type="binding site" evidence="7">
    <location>
        <position position="277"/>
    </location>
    <ligand>
        <name>NADPH</name>
        <dbReference type="ChEBI" id="CHEBI:57783"/>
    </ligand>
</feature>
<feature type="binding site" evidence="7">
    <location>
        <position position="213"/>
    </location>
    <ligand>
        <name>sn-glycerol 3-phosphate</name>
        <dbReference type="ChEBI" id="CHEBI:57597"/>
    </ligand>
</feature>
<feature type="binding site" evidence="7">
    <location>
        <position position="163"/>
    </location>
    <ligand>
        <name>NADPH</name>
        <dbReference type="ChEBI" id="CHEBI:57783"/>
    </ligand>
</feature>
<evidence type="ECO:0000313" key="12">
    <source>
        <dbReference type="EMBL" id="MFC6200226.1"/>
    </source>
</evidence>
<dbReference type="Pfam" id="PF01210">
    <property type="entry name" value="NAD_Gly3P_dh_N"/>
    <property type="match status" value="1"/>
</dbReference>
<feature type="binding site" evidence="7">
    <location>
        <position position="131"/>
    </location>
    <ligand>
        <name>NADPH</name>
        <dbReference type="ChEBI" id="CHEBI:57783"/>
    </ligand>
</feature>
<keyword evidence="7" id="KW-0547">Nucleotide-binding</keyword>
<keyword evidence="6 7" id="KW-1208">Phospholipid metabolism</keyword>
<keyword evidence="3 7" id="KW-0560">Oxidoreductase</keyword>
<comment type="function">
    <text evidence="7">Catalyzes the reduction of the glycolytic intermediate dihydroxyacetone phosphate (DHAP) to sn-glycerol 3-phosphate (G3P), the key precursor for phospholipid synthesis.</text>
</comment>
<dbReference type="SUPFAM" id="SSF48179">
    <property type="entry name" value="6-phosphogluconate dehydrogenase C-terminal domain-like"/>
    <property type="match status" value="1"/>
</dbReference>
<reference evidence="13" key="1">
    <citation type="journal article" date="2019" name="Int. J. Syst. Evol. Microbiol.">
        <title>The Global Catalogue of Microorganisms (GCM) 10K type strain sequencing project: providing services to taxonomists for standard genome sequencing and annotation.</title>
        <authorList>
            <consortium name="The Broad Institute Genomics Platform"/>
            <consortium name="The Broad Institute Genome Sequencing Center for Infectious Disease"/>
            <person name="Wu L."/>
            <person name="Ma J."/>
        </authorList>
    </citation>
    <scope>NUCLEOTIDE SEQUENCE [LARGE SCALE GENOMIC DNA]</scope>
    <source>
        <strain evidence="13">CGMCC-1.15741</strain>
    </source>
</reference>
<evidence type="ECO:0000256" key="7">
    <source>
        <dbReference type="HAMAP-Rule" id="MF_00394"/>
    </source>
</evidence>
<feature type="binding site" evidence="7">
    <location>
        <position position="159"/>
    </location>
    <ligand>
        <name>sn-glycerol 3-phosphate</name>
        <dbReference type="ChEBI" id="CHEBI:57597"/>
    </ligand>
</feature>
<proteinExistence type="inferred from homology"/>